<evidence type="ECO:0000313" key="4">
    <source>
        <dbReference type="EnsemblMetazoa" id="XP_020916070.1"/>
    </source>
</evidence>
<feature type="coiled-coil region" evidence="1">
    <location>
        <begin position="737"/>
        <end position="925"/>
    </location>
</feature>
<protein>
    <recommendedName>
        <fullName evidence="3">C2 domain-containing protein</fullName>
    </recommendedName>
</protein>
<dbReference type="OrthoDB" id="332250at2759"/>
<dbReference type="InterPro" id="IPR035892">
    <property type="entry name" value="C2_domain_sf"/>
</dbReference>
<dbReference type="InterPro" id="IPR000008">
    <property type="entry name" value="C2_dom"/>
</dbReference>
<evidence type="ECO:0000256" key="1">
    <source>
        <dbReference type="SAM" id="Coils"/>
    </source>
</evidence>
<proteinExistence type="predicted"/>
<dbReference type="OMA" id="HTNQPEF"/>
<feature type="domain" description="C2" evidence="3">
    <location>
        <begin position="1"/>
        <end position="111"/>
    </location>
</feature>
<feature type="compositionally biased region" description="Basic and acidic residues" evidence="2">
    <location>
        <begin position="390"/>
        <end position="400"/>
    </location>
</feature>
<dbReference type="PROSITE" id="PS50004">
    <property type="entry name" value="C2"/>
    <property type="match status" value="2"/>
</dbReference>
<dbReference type="AlphaFoldDB" id="A0A913Y7S3"/>
<dbReference type="EnsemblMetazoa" id="XM_021060411.2">
    <property type="protein sequence ID" value="XP_020916070.1"/>
    <property type="gene ID" value="LOC110253495"/>
</dbReference>
<dbReference type="RefSeq" id="XP_020916070.1">
    <property type="nucleotide sequence ID" value="XM_021060411.2"/>
</dbReference>
<evidence type="ECO:0000256" key="2">
    <source>
        <dbReference type="SAM" id="MobiDB-lite"/>
    </source>
</evidence>
<evidence type="ECO:0000259" key="3">
    <source>
        <dbReference type="PROSITE" id="PS50004"/>
    </source>
</evidence>
<dbReference type="GO" id="GO:1903724">
    <property type="term" value="P:positive regulation of centriole elongation"/>
    <property type="evidence" value="ECO:0007669"/>
    <property type="project" value="TreeGrafter"/>
</dbReference>
<dbReference type="GO" id="GO:0005813">
    <property type="term" value="C:centrosome"/>
    <property type="evidence" value="ECO:0007669"/>
    <property type="project" value="TreeGrafter"/>
</dbReference>
<dbReference type="SUPFAM" id="SSF49562">
    <property type="entry name" value="C2 domain (Calcium/lipid-binding domain, CaLB)"/>
    <property type="match status" value="1"/>
</dbReference>
<feature type="domain" description="C2" evidence="3">
    <location>
        <begin position="420"/>
        <end position="554"/>
    </location>
</feature>
<organism evidence="4 5">
    <name type="scientific">Exaiptasia diaphana</name>
    <name type="common">Tropical sea anemone</name>
    <name type="synonym">Aiptasia pulchella</name>
    <dbReference type="NCBI Taxonomy" id="2652724"/>
    <lineage>
        <taxon>Eukaryota</taxon>
        <taxon>Metazoa</taxon>
        <taxon>Cnidaria</taxon>
        <taxon>Anthozoa</taxon>
        <taxon>Hexacorallia</taxon>
        <taxon>Actiniaria</taxon>
        <taxon>Aiptasiidae</taxon>
        <taxon>Exaiptasia</taxon>
    </lineage>
</organism>
<dbReference type="GeneID" id="110253495"/>
<feature type="region of interest" description="Disordered" evidence="2">
    <location>
        <begin position="135"/>
        <end position="159"/>
    </location>
</feature>
<feature type="compositionally biased region" description="Polar residues" evidence="2">
    <location>
        <begin position="374"/>
        <end position="388"/>
    </location>
</feature>
<accession>A0A913Y7S3</accession>
<dbReference type="Pfam" id="PF12416">
    <property type="entry name" value="DUF3668"/>
    <property type="match status" value="1"/>
</dbReference>
<name>A0A913Y7S3_EXADI</name>
<dbReference type="Gene3D" id="2.60.40.150">
    <property type="entry name" value="C2 domain"/>
    <property type="match status" value="1"/>
</dbReference>
<dbReference type="Proteomes" id="UP000887567">
    <property type="component" value="Unplaced"/>
</dbReference>
<dbReference type="PANTHER" id="PTHR21574">
    <property type="entry name" value="CENTROSOMAL PROTEIN OF 120 KDA"/>
    <property type="match status" value="1"/>
</dbReference>
<keyword evidence="1" id="KW-0175">Coiled coil</keyword>
<dbReference type="PANTHER" id="PTHR21574:SF0">
    <property type="entry name" value="CENTROSOMAL PROTEIN OF 120 KDA"/>
    <property type="match status" value="1"/>
</dbReference>
<feature type="region of interest" description="Disordered" evidence="2">
    <location>
        <begin position="339"/>
        <end position="425"/>
    </location>
</feature>
<keyword evidence="5" id="KW-1185">Reference proteome</keyword>
<evidence type="ECO:0000313" key="5">
    <source>
        <dbReference type="Proteomes" id="UP000887567"/>
    </source>
</evidence>
<sequence length="997" mass="113209">MTIGDQILLVVSILEGKKFPSRARHKILVETKFDGETLSTDPIDHVEAPKFTTELAWELNKKSLHKHRLHRSPIKVQCYAVDVLTSQKEPVGYIILDLRSAQQKPEVPHWYPLLSSKYQKLKPELKVLLSLEEDSQSKEADNQPFGADNTKAAASKQKDLQSSGFVGDLEPVLNNNEGYYQIGPSEKDNHIFVLSVTIGLASNLAKLIPSSFKLTDHGGGFYFYYSLIGNDVSNAVFHDLLQPNFPPERATVRIKCNIAALHAFFNAHRGLEIHLCSGDQSLGMALVPLQSLLQKDLQLQSPAVVEGLFKLQPMGAPHGMSSDDNVPAVGVSVSLKQESPVLAGTNQQPKETPSRSPATKTDLKSVVQGVVQDSFANSPSNRPISSTPEKAAHKMSDEHTVQSTSPIKYSKRHPKKPDKHQTPSPVHLQYRDMQPENTHHYCFSIDLRTINDLDVTSSINCFLRYTYPFFGSAAPVMTSPPVEVSKHMQALLPKSFCAFDFASSPKLLQEKIIGDPLIVEVWHRDQMAGNVLLGTATVNLGHILTADKMLSGGVAGYRQIYSERTNIVTAHQPMRKIGELHIVLGLEDFGPVNPQQLHAARQNIMSLSSTASSLESTSQGSSAIPLAQPQRIPPLQSEPPAVTDPRATAEYQAAMELELWKEHQEEMFQSQLQQKETEHIKTLAEDWKRRDKERELLVKKKVEEYAKLEEKLRLTVADFEKREKQLASNELHVAKLKEDLQHEHDKKIQEVKEAMKRMKEDCAHQVEMERAKVRDLEQQKQRFVEQLYAAEKRFQDKENELISYKESQLTKPEVRLQSELDLLKVEKSELERKLDTANKSKIHYKQQWGRALREVARLKQQEQAVAKERLKRQEQELEHMRLRYLAAEEKEVVKASERNELEDIKQELNRLKQQEEQKLRISESQHNPVSSQYSLRHFSDDNYSTHLSKETIEELDNRIAKLIEERDTLLQTGVYTTDDRIIVELDKQIRDAIASKG</sequence>
<dbReference type="KEGG" id="epa:110253495"/>
<dbReference type="InterPro" id="IPR022136">
    <property type="entry name" value="DUF3668"/>
</dbReference>
<dbReference type="InterPro" id="IPR039893">
    <property type="entry name" value="CEP120-like"/>
</dbReference>
<feature type="compositionally biased region" description="Polar residues" evidence="2">
    <location>
        <begin position="344"/>
        <end position="359"/>
    </location>
</feature>
<reference evidence="4" key="1">
    <citation type="submission" date="2022-11" db="UniProtKB">
        <authorList>
            <consortium name="EnsemblMetazoa"/>
        </authorList>
    </citation>
    <scope>IDENTIFICATION</scope>
</reference>
<dbReference type="Pfam" id="PF00168">
    <property type="entry name" value="C2"/>
    <property type="match status" value="2"/>
</dbReference>
<feature type="compositionally biased region" description="Basic residues" evidence="2">
    <location>
        <begin position="409"/>
        <end position="418"/>
    </location>
</feature>